<evidence type="ECO:0000313" key="7">
    <source>
        <dbReference type="Proteomes" id="UP000320048"/>
    </source>
</evidence>
<dbReference type="EMBL" id="VBAO01000250">
    <property type="protein sequence ID" value="TMI79943.1"/>
    <property type="molecule type" value="Genomic_DNA"/>
</dbReference>
<dbReference type="InterPro" id="IPR013149">
    <property type="entry name" value="ADH-like_C"/>
</dbReference>
<dbReference type="InterPro" id="IPR020843">
    <property type="entry name" value="ER"/>
</dbReference>
<dbReference type="Pfam" id="PF00107">
    <property type="entry name" value="ADH_zinc_N"/>
    <property type="match status" value="1"/>
</dbReference>
<dbReference type="PANTHER" id="PTHR43401:SF2">
    <property type="entry name" value="L-THREONINE 3-DEHYDROGENASE"/>
    <property type="match status" value="1"/>
</dbReference>
<keyword evidence="3" id="KW-0560">Oxidoreductase</keyword>
<accession>A0A537J8Y8</accession>
<dbReference type="Gene3D" id="3.90.180.10">
    <property type="entry name" value="Medium-chain alcohol dehydrogenases, catalytic domain"/>
    <property type="match status" value="1"/>
</dbReference>
<gene>
    <name evidence="6" type="ORF">E6H04_09590</name>
</gene>
<sequence length="363" mass="39165">MRGTVVVLVAPRQTELREYDVVDPGPGEVLLEVLRANVCGSELHIWRGHHPTVKMGSVLGHEMMGRVLALGRGVDADFAGAPLRPGDRVVCPYFITCRRCPACQAGLFNLCTNCYRHWSLPADAPPHFHGAFATHYYVHPDQYLYKVPDGVPDAAAASANCALSELLFGLDQAGVASGEQVVVQGAGGLGLCALAVAKARGARTIVIDGVARRLELAHRFGADLVVDLREYEAPERRAARVQALTGGLGADVVVEVTGVPAAFAESIHLVRPGGRVLEVGNISPGHTTPFDPGILTRRGVHIIGVIRYHPWYLKRALDFLVATGGRFPFEALLDAEYPLRDVERALQDSDQRKVTRASLLVGR</sequence>
<evidence type="ECO:0000259" key="5">
    <source>
        <dbReference type="SMART" id="SM00829"/>
    </source>
</evidence>
<name>A0A537J8Y8_9BACT</name>
<evidence type="ECO:0000256" key="2">
    <source>
        <dbReference type="ARBA" id="ARBA00022833"/>
    </source>
</evidence>
<dbReference type="InterPro" id="IPR036291">
    <property type="entry name" value="NAD(P)-bd_dom_sf"/>
</dbReference>
<feature type="domain" description="Enoyl reductase (ER)" evidence="5">
    <location>
        <begin position="3"/>
        <end position="355"/>
    </location>
</feature>
<dbReference type="InterPro" id="IPR050129">
    <property type="entry name" value="Zn_alcohol_dh"/>
</dbReference>
<keyword evidence="2 4" id="KW-0862">Zinc</keyword>
<reference evidence="6 7" key="1">
    <citation type="journal article" date="2019" name="Nat. Microbiol.">
        <title>Mediterranean grassland soil C-N compound turnover is dependent on rainfall and depth, and is mediated by genomically divergent microorganisms.</title>
        <authorList>
            <person name="Diamond S."/>
            <person name="Andeer P.F."/>
            <person name="Li Z."/>
            <person name="Crits-Christoph A."/>
            <person name="Burstein D."/>
            <person name="Anantharaman K."/>
            <person name="Lane K.R."/>
            <person name="Thomas B.C."/>
            <person name="Pan C."/>
            <person name="Northen T.R."/>
            <person name="Banfield J.F."/>
        </authorList>
    </citation>
    <scope>NUCLEOTIDE SEQUENCE [LARGE SCALE GENOMIC DNA]</scope>
    <source>
        <strain evidence="6">NP_7</strain>
    </source>
</reference>
<proteinExistence type="inferred from homology"/>
<dbReference type="InterPro" id="IPR002328">
    <property type="entry name" value="ADH_Zn_CS"/>
</dbReference>
<evidence type="ECO:0000256" key="3">
    <source>
        <dbReference type="ARBA" id="ARBA00023002"/>
    </source>
</evidence>
<evidence type="ECO:0000313" key="6">
    <source>
        <dbReference type="EMBL" id="TMI79943.1"/>
    </source>
</evidence>
<dbReference type="SMART" id="SM00829">
    <property type="entry name" value="PKS_ER"/>
    <property type="match status" value="1"/>
</dbReference>
<dbReference type="Proteomes" id="UP000320048">
    <property type="component" value="Unassembled WGS sequence"/>
</dbReference>
<dbReference type="SUPFAM" id="SSF51735">
    <property type="entry name" value="NAD(P)-binding Rossmann-fold domains"/>
    <property type="match status" value="1"/>
</dbReference>
<organism evidence="6 7">
    <name type="scientific">Candidatus Segetimicrobium genomatis</name>
    <dbReference type="NCBI Taxonomy" id="2569760"/>
    <lineage>
        <taxon>Bacteria</taxon>
        <taxon>Bacillati</taxon>
        <taxon>Candidatus Sysuimicrobiota</taxon>
        <taxon>Candidatus Sysuimicrobiia</taxon>
        <taxon>Candidatus Sysuimicrobiales</taxon>
        <taxon>Candidatus Segetimicrobiaceae</taxon>
        <taxon>Candidatus Segetimicrobium</taxon>
    </lineage>
</organism>
<evidence type="ECO:0000256" key="4">
    <source>
        <dbReference type="RuleBase" id="RU361277"/>
    </source>
</evidence>
<comment type="cofactor">
    <cofactor evidence="4">
        <name>Zn(2+)</name>
        <dbReference type="ChEBI" id="CHEBI:29105"/>
    </cofactor>
</comment>
<protein>
    <submittedName>
        <fullName evidence="6">Zinc-binding dehydrogenase</fullName>
    </submittedName>
</protein>
<dbReference type="PROSITE" id="PS00059">
    <property type="entry name" value="ADH_ZINC"/>
    <property type="match status" value="1"/>
</dbReference>
<keyword evidence="1 4" id="KW-0479">Metal-binding</keyword>
<dbReference type="SUPFAM" id="SSF50129">
    <property type="entry name" value="GroES-like"/>
    <property type="match status" value="1"/>
</dbReference>
<comment type="caution">
    <text evidence="6">The sequence shown here is derived from an EMBL/GenBank/DDBJ whole genome shotgun (WGS) entry which is preliminary data.</text>
</comment>
<dbReference type="GO" id="GO:0008270">
    <property type="term" value="F:zinc ion binding"/>
    <property type="evidence" value="ECO:0007669"/>
    <property type="project" value="InterPro"/>
</dbReference>
<dbReference type="GO" id="GO:0016491">
    <property type="term" value="F:oxidoreductase activity"/>
    <property type="evidence" value="ECO:0007669"/>
    <property type="project" value="UniProtKB-KW"/>
</dbReference>
<dbReference type="InterPro" id="IPR011032">
    <property type="entry name" value="GroES-like_sf"/>
</dbReference>
<dbReference type="CDD" id="cd08231">
    <property type="entry name" value="MDR_TM0436_like"/>
    <property type="match status" value="1"/>
</dbReference>
<dbReference type="InterPro" id="IPR013154">
    <property type="entry name" value="ADH-like_N"/>
</dbReference>
<dbReference type="PANTHER" id="PTHR43401">
    <property type="entry name" value="L-THREONINE 3-DEHYDROGENASE"/>
    <property type="match status" value="1"/>
</dbReference>
<dbReference type="Pfam" id="PF08240">
    <property type="entry name" value="ADH_N"/>
    <property type="match status" value="1"/>
</dbReference>
<comment type="similarity">
    <text evidence="4">Belongs to the zinc-containing alcohol dehydrogenase family.</text>
</comment>
<evidence type="ECO:0000256" key="1">
    <source>
        <dbReference type="ARBA" id="ARBA00022723"/>
    </source>
</evidence>
<dbReference type="AlphaFoldDB" id="A0A537J8Y8"/>